<dbReference type="SUPFAM" id="SSF109604">
    <property type="entry name" value="HD-domain/PDEase-like"/>
    <property type="match status" value="1"/>
</dbReference>
<dbReference type="AlphaFoldDB" id="A0A6B0YN35"/>
<evidence type="ECO:0008006" key="2">
    <source>
        <dbReference type="Google" id="ProtNLM"/>
    </source>
</evidence>
<proteinExistence type="predicted"/>
<evidence type="ECO:0000313" key="1">
    <source>
        <dbReference type="EMBL" id="MXY92436.1"/>
    </source>
</evidence>
<protein>
    <recommendedName>
        <fullName evidence="2">HD domain-containing protein</fullName>
    </recommendedName>
</protein>
<gene>
    <name evidence="1" type="ORF">F4Y42_03200</name>
</gene>
<dbReference type="EMBL" id="VXRG01000033">
    <property type="protein sequence ID" value="MXY92436.1"/>
    <property type="molecule type" value="Genomic_DNA"/>
</dbReference>
<comment type="caution">
    <text evidence="1">The sequence shown here is derived from an EMBL/GenBank/DDBJ whole genome shotgun (WGS) entry which is preliminary data.</text>
</comment>
<name>A0A6B0YN35_9CHLR</name>
<dbReference type="Gene3D" id="1.10.3210.10">
    <property type="entry name" value="Hypothetical protein af1432"/>
    <property type="match status" value="1"/>
</dbReference>
<sequence>MQGTARRITRRIRQFVRGVTASVSAEELQRAAQILPPAGLTRFQQMPVDAQRHSLNVLISLQGAGWDDADLAAAALLHDVGKLAAAKAGLAFNAWVRTALVLMDAFAPGLAARLCVEDARGGWRYLVHVHLTHARIGARLAEADGCSPLTCWLIAHHQDKAGQADVVLNSSGNPAPQWAAEGRMRLLTALQWADNQN</sequence>
<organism evidence="1">
    <name type="scientific">Caldilineaceae bacterium SB0664_bin_27</name>
    <dbReference type="NCBI Taxonomy" id="2605260"/>
    <lineage>
        <taxon>Bacteria</taxon>
        <taxon>Bacillati</taxon>
        <taxon>Chloroflexota</taxon>
        <taxon>Caldilineae</taxon>
        <taxon>Caldilineales</taxon>
        <taxon>Caldilineaceae</taxon>
    </lineage>
</organism>
<reference evidence="1" key="1">
    <citation type="submission" date="2019-09" db="EMBL/GenBank/DDBJ databases">
        <title>Characterisation of the sponge microbiome using genome-centric metagenomics.</title>
        <authorList>
            <person name="Engelberts J.P."/>
            <person name="Robbins S.J."/>
            <person name="De Goeij J.M."/>
            <person name="Aranda M."/>
            <person name="Bell S.C."/>
            <person name="Webster N.S."/>
        </authorList>
    </citation>
    <scope>NUCLEOTIDE SEQUENCE</scope>
    <source>
        <strain evidence="1">SB0664_bin_27</strain>
    </source>
</reference>
<accession>A0A6B0YN35</accession>